<keyword evidence="4" id="KW-1185">Reference proteome</keyword>
<accession>A0ABS9TNL2</accession>
<keyword evidence="2" id="KW-1133">Transmembrane helix</keyword>
<dbReference type="EMBL" id="JAKXMK010000028">
    <property type="protein sequence ID" value="MCH6169866.1"/>
    <property type="molecule type" value="Genomic_DNA"/>
</dbReference>
<evidence type="ECO:0000256" key="2">
    <source>
        <dbReference type="SAM" id="Phobius"/>
    </source>
</evidence>
<keyword evidence="2" id="KW-0472">Membrane</keyword>
<gene>
    <name evidence="3" type="ORF">MMF94_29560</name>
</gene>
<protein>
    <submittedName>
        <fullName evidence="3">Pilus assembly protein</fullName>
    </submittedName>
</protein>
<keyword evidence="2" id="KW-0812">Transmembrane</keyword>
<proteinExistence type="predicted"/>
<feature type="region of interest" description="Disordered" evidence="1">
    <location>
        <begin position="1"/>
        <end position="26"/>
    </location>
</feature>
<name>A0ABS9TNL2_9PSEU</name>
<feature type="compositionally biased region" description="Basic and acidic residues" evidence="1">
    <location>
        <begin position="16"/>
        <end position="26"/>
    </location>
</feature>
<organism evidence="3 4">
    <name type="scientific">Pseudonocardia alaniniphila</name>
    <dbReference type="NCBI Taxonomy" id="75291"/>
    <lineage>
        <taxon>Bacteria</taxon>
        <taxon>Bacillati</taxon>
        <taxon>Actinomycetota</taxon>
        <taxon>Actinomycetes</taxon>
        <taxon>Pseudonocardiales</taxon>
        <taxon>Pseudonocardiaceae</taxon>
        <taxon>Pseudonocardia</taxon>
    </lineage>
</organism>
<feature type="transmembrane region" description="Helical" evidence="2">
    <location>
        <begin position="45"/>
        <end position="70"/>
    </location>
</feature>
<evidence type="ECO:0000313" key="4">
    <source>
        <dbReference type="Proteomes" id="UP001299970"/>
    </source>
</evidence>
<dbReference type="Proteomes" id="UP001299970">
    <property type="component" value="Unassembled WGS sequence"/>
</dbReference>
<reference evidence="3 4" key="1">
    <citation type="submission" date="2022-03" db="EMBL/GenBank/DDBJ databases">
        <title>Pseudonocardia alaer sp. nov., a novel actinomycete isolated from reed forest soil.</title>
        <authorList>
            <person name="Wang L."/>
        </authorList>
    </citation>
    <scope>NUCLEOTIDE SEQUENCE [LARGE SCALE GENOMIC DNA]</scope>
    <source>
        <strain evidence="3 4">Y-16303</strain>
    </source>
</reference>
<evidence type="ECO:0000313" key="3">
    <source>
        <dbReference type="EMBL" id="MCH6169866.1"/>
    </source>
</evidence>
<comment type="caution">
    <text evidence="3">The sequence shown here is derived from an EMBL/GenBank/DDBJ whole genome shotgun (WGS) entry which is preliminary data.</text>
</comment>
<dbReference type="NCBIfam" id="NF041390">
    <property type="entry name" value="TadE_Rv3655c"/>
    <property type="match status" value="1"/>
</dbReference>
<evidence type="ECO:0000256" key="1">
    <source>
        <dbReference type="SAM" id="MobiDB-lite"/>
    </source>
</evidence>
<dbReference type="InterPro" id="IPR049790">
    <property type="entry name" value="Rv3655c/TadE"/>
</dbReference>
<dbReference type="RefSeq" id="WP_241040524.1">
    <property type="nucleotide sequence ID" value="NZ_BAAAJF010000014.1"/>
</dbReference>
<sequence length="145" mass="15144">MIARTPVARAGQRSPGRRELRCAGDRRSPWQRRGRADAGAVTVEAALALCSLAVFLVVAVASVVAVAAAIRCIDAAREMARLAARGEADRGRTVAAELAPTGARLELVHRDDLVIAEVSHDLLRPLPLRVGGRAVAALEPGAIGS</sequence>